<protein>
    <recommendedName>
        <fullName evidence="3">Phosphoglycerate mutase</fullName>
    </recommendedName>
</protein>
<reference evidence="1 2" key="1">
    <citation type="submission" date="2010-03" db="EMBL/GenBank/DDBJ databases">
        <authorList>
            <consortium name="The Broad Institute Genome Sequencing Platform"/>
            <person name="Ward D."/>
            <person name="Earl A."/>
            <person name="Feldgarden M."/>
            <person name="Gevers D."/>
            <person name="Young S."/>
            <person name="Zeng Q."/>
            <person name="Koehrsen M."/>
            <person name="Alvarado L."/>
            <person name="Berlin A.M."/>
            <person name="Borenstein D."/>
            <person name="Chapman S.B."/>
            <person name="Chen Z."/>
            <person name="Engels R."/>
            <person name="Freedman E."/>
            <person name="Gellesch M."/>
            <person name="Goldberg J."/>
            <person name="Griggs A."/>
            <person name="Gujja S."/>
            <person name="Heilman E.R."/>
            <person name="Heiman D.I."/>
            <person name="Hepburn T.A."/>
            <person name="Howarth C."/>
            <person name="Jen D."/>
            <person name="Larson L."/>
            <person name="Mehta T."/>
            <person name="Park D."/>
            <person name="Pearson M."/>
            <person name="Richards J."/>
            <person name="Roberts A."/>
            <person name="Saif S."/>
            <person name="Shea T.D."/>
            <person name="Shenoy N."/>
            <person name="Sisk P."/>
            <person name="Stolte C."/>
            <person name="Sykes S.N."/>
            <person name="Walk T."/>
            <person name="White J."/>
            <person name="Yandava C."/>
            <person name="Izard J."/>
            <person name="Baranova O.V."/>
            <person name="Blanton J.M."/>
            <person name="Tanner A.C."/>
            <person name="Dewhirst F."/>
            <person name="Haas B."/>
            <person name="Nusbaum C."/>
            <person name="Birren B."/>
        </authorList>
    </citation>
    <scope>NUCLEOTIDE SEQUENCE [LARGE SCALE GENOMIC DNA]</scope>
    <source>
        <strain evidence="1 2">ATCC 29453</strain>
    </source>
</reference>
<sequence>MKTLYLIRHAEKDIADNQQLSEQGRKQAIETTEKLVRPAKLYAAEQASALQMAQIICDKWHVRPEPLACLNQLAYEPTPEEPLLAPPMMMGMPAAFQIPPEPKEKPLFTFENLNSGVDTFLKIAPKFPHRTTCVVHEKWLHLLLWRVLGFRADTPQEEVAFHKWQAITPSPEAWYLHIGDSWETWLQVIDFNNQK</sequence>
<dbReference type="Pfam" id="PF00300">
    <property type="entry name" value="His_Phos_1"/>
    <property type="match status" value="1"/>
</dbReference>
<dbReference type="InterPro" id="IPR013078">
    <property type="entry name" value="His_Pase_superF_clade-1"/>
</dbReference>
<proteinExistence type="predicted"/>
<evidence type="ECO:0008006" key="3">
    <source>
        <dbReference type="Google" id="ProtNLM"/>
    </source>
</evidence>
<keyword evidence="2" id="KW-1185">Reference proteome</keyword>
<dbReference type="AlphaFoldDB" id="V9HKD5"/>
<organism evidence="1 2">
    <name type="scientific">Simonsiella muelleri ATCC 29453</name>
    <dbReference type="NCBI Taxonomy" id="641147"/>
    <lineage>
        <taxon>Bacteria</taxon>
        <taxon>Pseudomonadati</taxon>
        <taxon>Pseudomonadota</taxon>
        <taxon>Betaproteobacteria</taxon>
        <taxon>Neisseriales</taxon>
        <taxon>Neisseriaceae</taxon>
        <taxon>Simonsiella</taxon>
    </lineage>
</organism>
<dbReference type="RefSeq" id="WP_002642746.1">
    <property type="nucleotide sequence ID" value="NZ_CP019448.1"/>
</dbReference>
<dbReference type="SUPFAM" id="SSF53254">
    <property type="entry name" value="Phosphoglycerate mutase-like"/>
    <property type="match status" value="1"/>
</dbReference>
<dbReference type="Gene3D" id="3.40.50.1240">
    <property type="entry name" value="Phosphoglycerate mutase-like"/>
    <property type="match status" value="1"/>
</dbReference>
<gene>
    <name evidence="1" type="ORF">HMPREF9021_01848</name>
</gene>
<dbReference type="InterPro" id="IPR029033">
    <property type="entry name" value="His_PPase_superfam"/>
</dbReference>
<dbReference type="OrthoDB" id="9082843at2"/>
<name>V9HKD5_9NEIS</name>
<dbReference type="KEGG" id="smur:BWP33_11885"/>
<dbReference type="HOGENOM" id="CLU_096452_0_0_4"/>
<comment type="caution">
    <text evidence="1">The sequence shown here is derived from an EMBL/GenBank/DDBJ whole genome shotgun (WGS) entry which is preliminary data.</text>
</comment>
<dbReference type="Proteomes" id="UP000017813">
    <property type="component" value="Unassembled WGS sequence"/>
</dbReference>
<dbReference type="eggNOG" id="COG0406">
    <property type="taxonomic scope" value="Bacteria"/>
</dbReference>
<dbReference type="EMBL" id="ADCY02000052">
    <property type="protein sequence ID" value="EFG30351.1"/>
    <property type="molecule type" value="Genomic_DNA"/>
</dbReference>
<reference evidence="1 2" key="2">
    <citation type="submission" date="2011-10" db="EMBL/GenBank/DDBJ databases">
        <title>The Genome Sequence of Simonsiella muelleri ATCC 29453.</title>
        <authorList>
            <consortium name="The Broad Institute Genome Sequencing Platform"/>
            <consortium name="The Broad Institute Genome Sequencing Center for Infectious Disease"/>
            <person name="Earl A."/>
            <person name="Ward D."/>
            <person name="Feldgarden M."/>
            <person name="Gevers D."/>
            <person name="Izard J."/>
            <person name="Baranova O.V."/>
            <person name="Blanton J.M."/>
            <person name="Tanner A.C."/>
            <person name="Dewhirst F."/>
            <person name="Young S.K."/>
            <person name="Zeng Q."/>
            <person name="Gargeya S."/>
            <person name="Fitzgerald M."/>
            <person name="Haas B."/>
            <person name="Abouelleil A."/>
            <person name="Alvarado L."/>
            <person name="Arachchi H.M."/>
            <person name="Berlin A."/>
            <person name="Brown A."/>
            <person name="Chapman S.B."/>
            <person name="Chen Z."/>
            <person name="Dunbar C."/>
            <person name="Freedman E."/>
            <person name="Gearin G."/>
            <person name="Goldberg J."/>
            <person name="Griggs A."/>
            <person name="Gujja S."/>
            <person name="Heiman D."/>
            <person name="Howarth C."/>
            <person name="Larson L."/>
            <person name="Lui A."/>
            <person name="MacDonald P.J.P."/>
            <person name="Montmayeur A."/>
            <person name="Murphy C."/>
            <person name="Neiman D."/>
            <person name="Pearson M."/>
            <person name="Priest M."/>
            <person name="Roberts A."/>
            <person name="Saif S."/>
            <person name="Shea T."/>
            <person name="Shenoy N."/>
            <person name="Sisk P."/>
            <person name="Stolte C."/>
            <person name="Sykes S."/>
            <person name="Wortman J."/>
            <person name="Nusbaum C."/>
            <person name="Birren B."/>
        </authorList>
    </citation>
    <scope>NUCLEOTIDE SEQUENCE [LARGE SCALE GENOMIC DNA]</scope>
    <source>
        <strain evidence="1 2">ATCC 29453</strain>
    </source>
</reference>
<evidence type="ECO:0000313" key="2">
    <source>
        <dbReference type="Proteomes" id="UP000017813"/>
    </source>
</evidence>
<dbReference type="STRING" id="641147.HMPREF9021_01848"/>
<accession>V9HKD5</accession>
<evidence type="ECO:0000313" key="1">
    <source>
        <dbReference type="EMBL" id="EFG30351.1"/>
    </source>
</evidence>